<evidence type="ECO:0000256" key="2">
    <source>
        <dbReference type="ARBA" id="ARBA00023015"/>
    </source>
</evidence>
<organism evidence="7 8">
    <name type="scientific">Pigmentiphaga soli</name>
    <dbReference type="NCBI Taxonomy" id="1007095"/>
    <lineage>
        <taxon>Bacteria</taxon>
        <taxon>Pseudomonadati</taxon>
        <taxon>Pseudomonadota</taxon>
        <taxon>Betaproteobacteria</taxon>
        <taxon>Burkholderiales</taxon>
        <taxon>Alcaligenaceae</taxon>
        <taxon>Pigmentiphaga</taxon>
    </lineage>
</organism>
<dbReference type="InterPro" id="IPR000847">
    <property type="entry name" value="LysR_HTH_N"/>
</dbReference>
<dbReference type="PANTHER" id="PTHR30293">
    <property type="entry name" value="TRANSCRIPTIONAL REGULATORY PROTEIN NAC-RELATED"/>
    <property type="match status" value="1"/>
</dbReference>
<evidence type="ECO:0000256" key="3">
    <source>
        <dbReference type="ARBA" id="ARBA00023125"/>
    </source>
</evidence>
<dbReference type="Pfam" id="PF03466">
    <property type="entry name" value="LysR_substrate"/>
    <property type="match status" value="1"/>
</dbReference>
<proteinExistence type="inferred from homology"/>
<comment type="similarity">
    <text evidence="1">Belongs to the LysR transcriptional regulatory family.</text>
</comment>
<dbReference type="PANTHER" id="PTHR30293:SF0">
    <property type="entry name" value="NITROGEN ASSIMILATION REGULATORY PROTEIN NAC"/>
    <property type="match status" value="1"/>
</dbReference>
<dbReference type="EMBL" id="BAABFO010000010">
    <property type="protein sequence ID" value="GAA4333204.1"/>
    <property type="molecule type" value="Genomic_DNA"/>
</dbReference>
<evidence type="ECO:0000313" key="7">
    <source>
        <dbReference type="EMBL" id="GAA4333204.1"/>
    </source>
</evidence>
<dbReference type="InterPro" id="IPR036390">
    <property type="entry name" value="WH_DNA-bd_sf"/>
</dbReference>
<dbReference type="PRINTS" id="PR00039">
    <property type="entry name" value="HTHLYSR"/>
</dbReference>
<keyword evidence="5" id="KW-0804">Transcription</keyword>
<dbReference type="InterPro" id="IPR005119">
    <property type="entry name" value="LysR_subst-bd"/>
</dbReference>
<dbReference type="InterPro" id="IPR036388">
    <property type="entry name" value="WH-like_DNA-bd_sf"/>
</dbReference>
<name>A0ABP8H1Z3_9BURK</name>
<dbReference type="SUPFAM" id="SSF53850">
    <property type="entry name" value="Periplasmic binding protein-like II"/>
    <property type="match status" value="1"/>
</dbReference>
<comment type="caution">
    <text evidence="7">The sequence shown here is derived from an EMBL/GenBank/DDBJ whole genome shotgun (WGS) entry which is preliminary data.</text>
</comment>
<dbReference type="Proteomes" id="UP001501671">
    <property type="component" value="Unassembled WGS sequence"/>
</dbReference>
<evidence type="ECO:0000256" key="4">
    <source>
        <dbReference type="ARBA" id="ARBA00023159"/>
    </source>
</evidence>
<accession>A0ABP8H1Z3</accession>
<dbReference type="SUPFAM" id="SSF46785">
    <property type="entry name" value="Winged helix' DNA-binding domain"/>
    <property type="match status" value="1"/>
</dbReference>
<evidence type="ECO:0000313" key="8">
    <source>
        <dbReference type="Proteomes" id="UP001501671"/>
    </source>
</evidence>
<evidence type="ECO:0000256" key="1">
    <source>
        <dbReference type="ARBA" id="ARBA00009437"/>
    </source>
</evidence>
<keyword evidence="4" id="KW-0010">Activator</keyword>
<dbReference type="Pfam" id="PF00126">
    <property type="entry name" value="HTH_1"/>
    <property type="match status" value="1"/>
</dbReference>
<dbReference type="RefSeq" id="WP_345249709.1">
    <property type="nucleotide sequence ID" value="NZ_BAABFO010000010.1"/>
</dbReference>
<dbReference type="Gene3D" id="1.10.10.10">
    <property type="entry name" value="Winged helix-like DNA-binding domain superfamily/Winged helix DNA-binding domain"/>
    <property type="match status" value="1"/>
</dbReference>
<keyword evidence="2" id="KW-0805">Transcription regulation</keyword>
<dbReference type="PROSITE" id="PS50931">
    <property type="entry name" value="HTH_LYSR"/>
    <property type="match status" value="1"/>
</dbReference>
<dbReference type="Gene3D" id="3.40.190.10">
    <property type="entry name" value="Periplasmic binding protein-like II"/>
    <property type="match status" value="2"/>
</dbReference>
<protein>
    <submittedName>
        <fullName evidence="7">LysR family transcriptional regulator</fullName>
    </submittedName>
</protein>
<keyword evidence="8" id="KW-1185">Reference proteome</keyword>
<gene>
    <name evidence="7" type="ORF">GCM10023144_24240</name>
</gene>
<reference evidence="8" key="1">
    <citation type="journal article" date="2019" name="Int. J. Syst. Evol. Microbiol.">
        <title>The Global Catalogue of Microorganisms (GCM) 10K type strain sequencing project: providing services to taxonomists for standard genome sequencing and annotation.</title>
        <authorList>
            <consortium name="The Broad Institute Genomics Platform"/>
            <consortium name="The Broad Institute Genome Sequencing Center for Infectious Disease"/>
            <person name="Wu L."/>
            <person name="Ma J."/>
        </authorList>
    </citation>
    <scope>NUCLEOTIDE SEQUENCE [LARGE SCALE GENOMIC DNA]</scope>
    <source>
        <strain evidence="8">JCM 17666</strain>
    </source>
</reference>
<sequence>MEFRQIQYFACLYEEGSVTRAARRLNIVQPALSMQIAKLEDELGQQLFVRSPQGMHPTGEARRLYHLFLPVITGFSQAREQARQADGELVGQVRVGMIATISQGVLVNALMEFSGGHPKVELSFVDGFSGGLSDAVALGHLDAAVINRPRRPLALHTEAIAEEDVVLVAGAGHAPLPQTLPFAELAALKLVLPTRQHGLRGIIESFALSENVDLRPTVEIDSISAILRLVRESDFCTLLPTIAVREQLAQGDLRACVISSPRLVRHIVCVTDPRRPLGAAAAAFMAVLARHIQGLEKEKD</sequence>
<evidence type="ECO:0000259" key="6">
    <source>
        <dbReference type="PROSITE" id="PS50931"/>
    </source>
</evidence>
<evidence type="ECO:0000256" key="5">
    <source>
        <dbReference type="ARBA" id="ARBA00023163"/>
    </source>
</evidence>
<keyword evidence="3" id="KW-0238">DNA-binding</keyword>
<feature type="domain" description="HTH lysR-type" evidence="6">
    <location>
        <begin position="1"/>
        <end position="58"/>
    </location>
</feature>